<dbReference type="AlphaFoldDB" id="A0A4Q4LXX3"/>
<evidence type="ECO:0000256" key="3">
    <source>
        <dbReference type="ARBA" id="ARBA00022827"/>
    </source>
</evidence>
<keyword evidence="4" id="KW-0560">Oxidoreductase</keyword>
<comment type="caution">
    <text evidence="5">The sequence shown here is derived from an EMBL/GenBank/DDBJ whole genome shotgun (WGS) entry which is preliminary data.</text>
</comment>
<dbReference type="Gene3D" id="3.30.560.10">
    <property type="entry name" value="Glucose Oxidase, domain 3"/>
    <property type="match status" value="1"/>
</dbReference>
<reference evidence="6" key="1">
    <citation type="journal article" date="2019" name="bioRxiv">
        <title>Genomics, evolutionary history and diagnostics of the Alternaria alternata species group including apple and Asian pear pathotypes.</title>
        <authorList>
            <person name="Armitage A.D."/>
            <person name="Cockerton H.M."/>
            <person name="Sreenivasaprasad S."/>
            <person name="Woodhall J.W."/>
            <person name="Lane C.R."/>
            <person name="Harrison R.J."/>
            <person name="Clarkson J.P."/>
        </authorList>
    </citation>
    <scope>NUCLEOTIDE SEQUENCE [LARGE SCALE GENOMIC DNA]</scope>
    <source>
        <strain evidence="6">FERA 1082</strain>
    </source>
</reference>
<comment type="cofactor">
    <cofactor evidence="1">
        <name>FAD</name>
        <dbReference type="ChEBI" id="CHEBI:57692"/>
    </cofactor>
</comment>
<keyword evidence="2" id="KW-0285">Flavoprotein</keyword>
<dbReference type="Proteomes" id="UP000292402">
    <property type="component" value="Unassembled WGS sequence"/>
</dbReference>
<sequence length="105" mass="11674">MFLYFKKSTEFIKPLADVAEKLNITWDPNAYGKGPLKIGISDFQYPDVVDYYKAFAGAGLHAPNSGDTGEAYGTAWYPNTINLLTGERSHARNSYYDAVLARSNL</sequence>
<evidence type="ECO:0000313" key="6">
    <source>
        <dbReference type="Proteomes" id="UP000292402"/>
    </source>
</evidence>
<evidence type="ECO:0000313" key="5">
    <source>
        <dbReference type="EMBL" id="RYN21960.1"/>
    </source>
</evidence>
<dbReference type="InterPro" id="IPR027424">
    <property type="entry name" value="Glucose_Oxidase_domain_2"/>
</dbReference>
<name>A0A4Q4LXX3_9PLEO</name>
<evidence type="ECO:0000256" key="2">
    <source>
        <dbReference type="ARBA" id="ARBA00022630"/>
    </source>
</evidence>
<keyword evidence="3" id="KW-0274">FAD</keyword>
<dbReference type="EMBL" id="PDXA01000117">
    <property type="protein sequence ID" value="RYN21960.1"/>
    <property type="molecule type" value="Genomic_DNA"/>
</dbReference>
<organism evidence="5 6">
    <name type="scientific">Alternaria tenuissima</name>
    <dbReference type="NCBI Taxonomy" id="119927"/>
    <lineage>
        <taxon>Eukaryota</taxon>
        <taxon>Fungi</taxon>
        <taxon>Dikarya</taxon>
        <taxon>Ascomycota</taxon>
        <taxon>Pezizomycotina</taxon>
        <taxon>Dothideomycetes</taxon>
        <taxon>Pleosporomycetidae</taxon>
        <taxon>Pleosporales</taxon>
        <taxon>Pleosporineae</taxon>
        <taxon>Pleosporaceae</taxon>
        <taxon>Alternaria</taxon>
        <taxon>Alternaria sect. Alternaria</taxon>
        <taxon>Alternaria alternata complex</taxon>
    </lineage>
</organism>
<gene>
    <name evidence="5" type="ORF">AA0114_g12923</name>
</gene>
<proteinExistence type="predicted"/>
<dbReference type="Gene3D" id="4.10.450.10">
    <property type="entry name" value="Glucose Oxidase, domain 2"/>
    <property type="match status" value="1"/>
</dbReference>
<evidence type="ECO:0000256" key="1">
    <source>
        <dbReference type="ARBA" id="ARBA00001974"/>
    </source>
</evidence>
<accession>A0A4Q4LXX3</accession>
<dbReference type="GO" id="GO:0016491">
    <property type="term" value="F:oxidoreductase activity"/>
    <property type="evidence" value="ECO:0007669"/>
    <property type="project" value="UniProtKB-KW"/>
</dbReference>
<evidence type="ECO:0000256" key="4">
    <source>
        <dbReference type="ARBA" id="ARBA00023002"/>
    </source>
</evidence>
<protein>
    <submittedName>
        <fullName evidence="5">Uncharacterized protein</fullName>
    </submittedName>
</protein>